<keyword evidence="11" id="KW-1185">Reference proteome</keyword>
<name>A0AA88GKR1_NAELO</name>
<evidence type="ECO:0000256" key="8">
    <source>
        <dbReference type="PIRNR" id="PIRNR038093"/>
    </source>
</evidence>
<dbReference type="InterPro" id="IPR001680">
    <property type="entry name" value="WD40_rpt"/>
</dbReference>
<gene>
    <name evidence="10" type="ORF">C9374_008404</name>
</gene>
<comment type="function">
    <text evidence="8">Functions as component of the Arp2/3 complex which is involved in regulation of actin polymerization and together with an activating nucleation-promoting factor (NPF) mediates the formation of branched actin networks.</text>
</comment>
<dbReference type="PROSITE" id="PS00678">
    <property type="entry name" value="WD_REPEATS_1"/>
    <property type="match status" value="1"/>
</dbReference>
<feature type="repeat" description="WD" evidence="9">
    <location>
        <begin position="144"/>
        <end position="177"/>
    </location>
</feature>
<evidence type="ECO:0000256" key="1">
    <source>
        <dbReference type="ARBA" id="ARBA00004245"/>
    </source>
</evidence>
<dbReference type="PANTHER" id="PTHR10709:SF2">
    <property type="entry name" value="ACTIN-RELATED PROTEIN 2_3 COMPLEX SUBUNIT"/>
    <property type="match status" value="1"/>
</dbReference>
<comment type="caution">
    <text evidence="10">The sequence shown here is derived from an EMBL/GenBank/DDBJ whole genome shotgun (WGS) entry which is preliminary data.</text>
</comment>
<evidence type="ECO:0000256" key="7">
    <source>
        <dbReference type="ARBA" id="ARBA00023212"/>
    </source>
</evidence>
<evidence type="ECO:0000256" key="3">
    <source>
        <dbReference type="ARBA" id="ARBA00022490"/>
    </source>
</evidence>
<evidence type="ECO:0000256" key="2">
    <source>
        <dbReference type="ARBA" id="ARBA00006260"/>
    </source>
</evidence>
<dbReference type="SMART" id="SM00320">
    <property type="entry name" value="WD40"/>
    <property type="match status" value="5"/>
</dbReference>
<dbReference type="PROSITE" id="PS50294">
    <property type="entry name" value="WD_REPEATS_REGION"/>
    <property type="match status" value="1"/>
</dbReference>
<dbReference type="Gene3D" id="2.130.10.10">
    <property type="entry name" value="YVTN repeat-like/Quinoprotein amine dehydrogenase"/>
    <property type="match status" value="1"/>
</dbReference>
<evidence type="ECO:0000256" key="9">
    <source>
        <dbReference type="PROSITE-ProRule" id="PRU00221"/>
    </source>
</evidence>
<keyword evidence="6 8" id="KW-0009">Actin-binding</keyword>
<keyword evidence="5" id="KW-0677">Repeat</keyword>
<dbReference type="PIRSF" id="PIRSF038093">
    <property type="entry name" value="ARP2/3_su1"/>
    <property type="match status" value="1"/>
</dbReference>
<dbReference type="GeneID" id="68100858"/>
<dbReference type="RefSeq" id="XP_044545523.1">
    <property type="nucleotide sequence ID" value="XM_044698477.1"/>
</dbReference>
<evidence type="ECO:0000256" key="6">
    <source>
        <dbReference type="ARBA" id="ARBA00023203"/>
    </source>
</evidence>
<dbReference type="InterPro" id="IPR017383">
    <property type="entry name" value="ARPC1"/>
</dbReference>
<keyword evidence="4 9" id="KW-0853">WD repeat</keyword>
<evidence type="ECO:0000256" key="4">
    <source>
        <dbReference type="ARBA" id="ARBA00022574"/>
    </source>
</evidence>
<protein>
    <recommendedName>
        <fullName evidence="8">Actin-related protein 2/3 complex subunit</fullName>
    </recommendedName>
</protein>
<proteinExistence type="inferred from homology"/>
<sequence length="384" mass="42695">MSLLTTQKVLVPAISCMAWNGDKTRCAISPANSEIWIYKTNGSEDFDKWEIEHKLTEHDHYVTGIDWAPKSNKILSCSQDRNAYVWELKGNEWKPTLVLLRITKAATCCKWSPNEDKFAVGSAAKMVSVCFYEEVNKWYISKMIKKHKSTIKSLTWHPSDNTLLATGSSDMKARTFNTYIKDVDGKRPEGKVKFGDSIVEYASKGWVHDVQFSPNGKWLAFIGHDSTVQFVDYASQDQSQADSQPIETQVVRHEKLPFYRGLFLSDKAFVAVGYDFAPYAFALEGNKWVLKGSCDEKKSAGAGAGAGGAGVRSAFLKFQAQTTVGSQNAEKDDSPTTRHHNAINSICPFKVEGGKVTKFVTAGLDGKVLFWNSSDIQKNLGLTL</sequence>
<keyword evidence="7 8" id="KW-0206">Cytoskeleton</keyword>
<accession>A0AA88GKR1</accession>
<dbReference type="Pfam" id="PF00400">
    <property type="entry name" value="WD40"/>
    <property type="match status" value="3"/>
</dbReference>
<dbReference type="AlphaFoldDB" id="A0AA88GKR1"/>
<evidence type="ECO:0000313" key="10">
    <source>
        <dbReference type="EMBL" id="KAG2378261.1"/>
    </source>
</evidence>
<evidence type="ECO:0000256" key="5">
    <source>
        <dbReference type="ARBA" id="ARBA00022737"/>
    </source>
</evidence>
<dbReference type="InterPro" id="IPR036322">
    <property type="entry name" value="WD40_repeat_dom_sf"/>
</dbReference>
<keyword evidence="3 8" id="KW-0963">Cytoplasm</keyword>
<dbReference type="GO" id="GO:0034314">
    <property type="term" value="P:Arp2/3 complex-mediated actin nucleation"/>
    <property type="evidence" value="ECO:0007669"/>
    <property type="project" value="UniProtKB-UniRule"/>
</dbReference>
<dbReference type="InterPro" id="IPR015943">
    <property type="entry name" value="WD40/YVTN_repeat-like_dom_sf"/>
</dbReference>
<dbReference type="SUPFAM" id="SSF50978">
    <property type="entry name" value="WD40 repeat-like"/>
    <property type="match status" value="1"/>
</dbReference>
<dbReference type="EMBL" id="PYSW02000034">
    <property type="protein sequence ID" value="KAG2378261.1"/>
    <property type="molecule type" value="Genomic_DNA"/>
</dbReference>
<comment type="similarity">
    <text evidence="2 8">Belongs to the WD repeat ARPC1 family.</text>
</comment>
<dbReference type="InterPro" id="IPR019775">
    <property type="entry name" value="WD40_repeat_CS"/>
</dbReference>
<dbReference type="GO" id="GO:0051015">
    <property type="term" value="F:actin filament binding"/>
    <property type="evidence" value="ECO:0007669"/>
    <property type="project" value="TreeGrafter"/>
</dbReference>
<dbReference type="Proteomes" id="UP000816034">
    <property type="component" value="Unassembled WGS sequence"/>
</dbReference>
<feature type="repeat" description="WD" evidence="9">
    <location>
        <begin position="55"/>
        <end position="89"/>
    </location>
</feature>
<comment type="subcellular location">
    <subcellularLocation>
        <location evidence="1">Cytoplasm</location>
        <location evidence="1">Cytoskeleton</location>
    </subcellularLocation>
</comment>
<dbReference type="PANTHER" id="PTHR10709">
    <property type="entry name" value="ACTIN-RELATED PROTEIN 2/3 COMPLEX SUBUNIT 1"/>
    <property type="match status" value="1"/>
</dbReference>
<reference evidence="10 11" key="1">
    <citation type="journal article" date="2018" name="BMC Genomics">
        <title>The genome of Naegleria lovaniensis, the basis for a comparative approach to unravel pathogenicity factors of the human pathogenic amoeba N. fowleri.</title>
        <authorList>
            <person name="Liechti N."/>
            <person name="Schurch N."/>
            <person name="Bruggmann R."/>
            <person name="Wittwer M."/>
        </authorList>
    </citation>
    <scope>NUCLEOTIDE SEQUENCE [LARGE SCALE GENOMIC DNA]</scope>
    <source>
        <strain evidence="10 11">ATCC 30569</strain>
    </source>
</reference>
<dbReference type="GO" id="GO:0005885">
    <property type="term" value="C:Arp2/3 protein complex"/>
    <property type="evidence" value="ECO:0007669"/>
    <property type="project" value="UniProtKB-UniRule"/>
</dbReference>
<evidence type="ECO:0000313" key="11">
    <source>
        <dbReference type="Proteomes" id="UP000816034"/>
    </source>
</evidence>
<dbReference type="PROSITE" id="PS50082">
    <property type="entry name" value="WD_REPEATS_2"/>
    <property type="match status" value="2"/>
</dbReference>
<organism evidence="10 11">
    <name type="scientific">Naegleria lovaniensis</name>
    <name type="common">Amoeba</name>
    <dbReference type="NCBI Taxonomy" id="51637"/>
    <lineage>
        <taxon>Eukaryota</taxon>
        <taxon>Discoba</taxon>
        <taxon>Heterolobosea</taxon>
        <taxon>Tetramitia</taxon>
        <taxon>Eutetramitia</taxon>
        <taxon>Vahlkampfiidae</taxon>
        <taxon>Naegleria</taxon>
    </lineage>
</organism>